<gene>
    <name evidence="10" type="ORF">QF118_07735</name>
</gene>
<evidence type="ECO:0000256" key="3">
    <source>
        <dbReference type="ARBA" id="ARBA00022679"/>
    </source>
</evidence>
<keyword evidence="4 7" id="KW-0133">Cell shape</keyword>
<dbReference type="PANTHER" id="PTHR30582:SF2">
    <property type="entry name" value="L,D-TRANSPEPTIDASE YCIB-RELATED"/>
    <property type="match status" value="1"/>
</dbReference>
<accession>A0ABY8QNN1</accession>
<keyword evidence="11" id="KW-1185">Reference proteome</keyword>
<evidence type="ECO:0000259" key="9">
    <source>
        <dbReference type="PROSITE" id="PS52029"/>
    </source>
</evidence>
<dbReference type="PANTHER" id="PTHR30582">
    <property type="entry name" value="L,D-TRANSPEPTIDASE"/>
    <property type="match status" value="1"/>
</dbReference>
<comment type="similarity">
    <text evidence="2">Belongs to the YkuD family.</text>
</comment>
<dbReference type="Proteomes" id="UP001241605">
    <property type="component" value="Chromosome"/>
</dbReference>
<feature type="domain" description="L,D-TPase catalytic" evidence="9">
    <location>
        <begin position="20"/>
        <end position="135"/>
    </location>
</feature>
<comment type="pathway">
    <text evidence="1 7">Cell wall biogenesis; peptidoglycan biosynthesis.</text>
</comment>
<feature type="signal peptide" evidence="8">
    <location>
        <begin position="1"/>
        <end position="17"/>
    </location>
</feature>
<name>A0ABY8QNN1_9RHOB</name>
<evidence type="ECO:0000313" key="10">
    <source>
        <dbReference type="EMBL" id="WGW05427.1"/>
    </source>
</evidence>
<organism evidence="10 11">
    <name type="scientific">Tropicibacter oceani</name>
    <dbReference type="NCBI Taxonomy" id="3058420"/>
    <lineage>
        <taxon>Bacteria</taxon>
        <taxon>Pseudomonadati</taxon>
        <taxon>Pseudomonadota</taxon>
        <taxon>Alphaproteobacteria</taxon>
        <taxon>Rhodobacterales</taxon>
        <taxon>Roseobacteraceae</taxon>
        <taxon>Tropicibacter</taxon>
    </lineage>
</organism>
<reference evidence="10 11" key="1">
    <citation type="submission" date="2023-05" db="EMBL/GenBank/DDBJ databases">
        <title>YMD87, complete Genome.</title>
        <authorList>
            <person name="Zhang J."/>
            <person name="Xu X."/>
        </authorList>
    </citation>
    <scope>NUCLEOTIDE SEQUENCE [LARGE SCALE GENOMIC DNA]</scope>
    <source>
        <strain evidence="10 11">YMD87</strain>
    </source>
</reference>
<keyword evidence="8" id="KW-0732">Signal</keyword>
<feature type="active site" description="Nucleophile" evidence="7">
    <location>
        <position position="107"/>
    </location>
</feature>
<dbReference type="GO" id="GO:0016740">
    <property type="term" value="F:transferase activity"/>
    <property type="evidence" value="ECO:0007669"/>
    <property type="project" value="UniProtKB-KW"/>
</dbReference>
<keyword evidence="3 10" id="KW-0808">Transferase</keyword>
<feature type="chain" id="PRO_5046920159" evidence="8">
    <location>
        <begin position="18"/>
        <end position="136"/>
    </location>
</feature>
<evidence type="ECO:0000256" key="8">
    <source>
        <dbReference type="SAM" id="SignalP"/>
    </source>
</evidence>
<evidence type="ECO:0000256" key="1">
    <source>
        <dbReference type="ARBA" id="ARBA00004752"/>
    </source>
</evidence>
<dbReference type="RefSeq" id="WP_282302051.1">
    <property type="nucleotide sequence ID" value="NZ_CP124616.1"/>
</dbReference>
<feature type="active site" description="Proton donor/acceptor" evidence="7">
    <location>
        <position position="91"/>
    </location>
</feature>
<evidence type="ECO:0000256" key="4">
    <source>
        <dbReference type="ARBA" id="ARBA00022960"/>
    </source>
</evidence>
<protein>
    <submittedName>
        <fullName evidence="10">L,D-transpeptidase</fullName>
        <ecNumber evidence="10">2.-.-.-</ecNumber>
    </submittedName>
</protein>
<dbReference type="EC" id="2.-.-.-" evidence="10"/>
<dbReference type="SUPFAM" id="SSF141523">
    <property type="entry name" value="L,D-transpeptidase catalytic domain-like"/>
    <property type="match status" value="1"/>
</dbReference>
<keyword evidence="6 7" id="KW-0961">Cell wall biogenesis/degradation</keyword>
<evidence type="ECO:0000313" key="11">
    <source>
        <dbReference type="Proteomes" id="UP001241605"/>
    </source>
</evidence>
<evidence type="ECO:0000256" key="2">
    <source>
        <dbReference type="ARBA" id="ARBA00005992"/>
    </source>
</evidence>
<dbReference type="PROSITE" id="PS52029">
    <property type="entry name" value="LD_TPASE"/>
    <property type="match status" value="1"/>
</dbReference>
<dbReference type="EMBL" id="CP124616">
    <property type="protein sequence ID" value="WGW05427.1"/>
    <property type="molecule type" value="Genomic_DNA"/>
</dbReference>
<dbReference type="Gene3D" id="2.40.440.10">
    <property type="entry name" value="L,D-transpeptidase catalytic domain-like"/>
    <property type="match status" value="1"/>
</dbReference>
<evidence type="ECO:0000256" key="6">
    <source>
        <dbReference type="ARBA" id="ARBA00023316"/>
    </source>
</evidence>
<keyword evidence="5 7" id="KW-0573">Peptidoglycan synthesis</keyword>
<dbReference type="InterPro" id="IPR038063">
    <property type="entry name" value="Transpep_catalytic_dom"/>
</dbReference>
<evidence type="ECO:0000256" key="7">
    <source>
        <dbReference type="PROSITE-ProRule" id="PRU01373"/>
    </source>
</evidence>
<sequence>MTRLLFFLLLMAGQVSAEALRITVDLSDQQMTVSTGVDVLHVWPVSTARAGKFTPVGSFTPYLMKRMHYSTLYDYAPMPWTIFFTGNFAIHGTTHVDQLGTPASAGCVRLAPENAQALYEQVKSVGMSETRVVIKP</sequence>
<dbReference type="CDD" id="cd16913">
    <property type="entry name" value="YkuD_like"/>
    <property type="match status" value="1"/>
</dbReference>
<proteinExistence type="inferred from homology"/>
<dbReference type="Pfam" id="PF03734">
    <property type="entry name" value="YkuD"/>
    <property type="match status" value="1"/>
</dbReference>
<dbReference type="InterPro" id="IPR050979">
    <property type="entry name" value="LD-transpeptidase"/>
</dbReference>
<evidence type="ECO:0000256" key="5">
    <source>
        <dbReference type="ARBA" id="ARBA00022984"/>
    </source>
</evidence>
<dbReference type="InterPro" id="IPR005490">
    <property type="entry name" value="LD_TPept_cat_dom"/>
</dbReference>